<protein>
    <submittedName>
        <fullName evidence="7">Oidioi.mRNA.OKI2018_I69.chr1.g2888.t1.cds</fullName>
    </submittedName>
</protein>
<dbReference type="SUPFAM" id="SSF51735">
    <property type="entry name" value="NAD(P)-binding Rossmann-fold domains"/>
    <property type="match status" value="1"/>
</dbReference>
<evidence type="ECO:0000256" key="4">
    <source>
        <dbReference type="SAM" id="MobiDB-lite"/>
    </source>
</evidence>
<dbReference type="SMART" id="SM00385">
    <property type="entry name" value="CYCLIN"/>
    <property type="match status" value="1"/>
</dbReference>
<dbReference type="SUPFAM" id="SSF47954">
    <property type="entry name" value="Cyclin-like"/>
    <property type="match status" value="1"/>
</dbReference>
<dbReference type="Pfam" id="PF00134">
    <property type="entry name" value="Cyclin_N"/>
    <property type="match status" value="1"/>
</dbReference>
<evidence type="ECO:0000259" key="5">
    <source>
        <dbReference type="SMART" id="SM00385"/>
    </source>
</evidence>
<dbReference type="InterPro" id="IPR051687">
    <property type="entry name" value="Peroxisomal_Beta-Oxidation"/>
</dbReference>
<evidence type="ECO:0000256" key="3">
    <source>
        <dbReference type="RuleBase" id="RU000383"/>
    </source>
</evidence>
<dbReference type="InterPro" id="IPR036915">
    <property type="entry name" value="Cyclin-like_sf"/>
</dbReference>
<dbReference type="InterPro" id="IPR036291">
    <property type="entry name" value="NAD(P)-bd_dom_sf"/>
</dbReference>
<sequence>MLQRLSRTARATRIQIAKRGNATLSFEGKVAVVTGAGNGLGREYALELGKRGASVFVNDFGGSVHGAGIRHFRFVWAILKILSSGGSTSAADAVVAEIIAAGGSAKANYASVEQPSEIIDPVLEEFGKVDILINNAGILRDKNILRISQEDWDDIISIHLTSAFKLSQQVFPVMKQNKFGKIINTTSASGLYGNFGQVNYSAAKMGLVGLTKTLFFLETGSVFEVAAGWAAKIQTESAAGAVFAKSKEEATLESVQQHFEAMCDFERDTVKLDSGSPLFAAGLAIFAWVPLAILESDFSKISKLYLKQSISETMSDSSLRNRWKRLRRRRTTDGVTNRVPPVERKSSESENLPRLIEEQAVITAQITSTLNEKDTSKQQKSVQDVLTESRTRNTRRRSVKRQNSDDESSVQQTSKRRSMGPENTSSVKIVRDEDVRKMIALETASDDRIEPLPEFTNEKERKKLKAKRRRSIATPTVNSIQEKSETPVKDEIKLPNLENLLTPETDEENSTEGALPIKESAKRCFPYQELYRGMVTDIKDKAVPCSIYNPQDPETEGKVMERHRCVLIEWLLEVATEEKYRRTTFHLAISLLDRYMFHREIIPKSQLQTLGTSCLYLAAKMEEVTPPDIYRLVEYSDGAVTIDDLVKIEFDMLRHLKWRVEALTPLSFILLFCQAPEFWTEDSVMPRFNEKLLCFCATILDLMKLDPESYQWTAAVLGGSIFIRVLEFVEVHREIRQEMNNDCSMELTDSKITELISSTLACHDSDLQNNCCDEYVTPFVAYFMKDILNKIKSGENARLPPPKQVASKGCTVEASRLQTNFYGEQGVFITMRDIRSLKDKFILVSSKGDAELKKFAEKLNIPFEFLRCKKYRKRLSKSTTS</sequence>
<accession>A0ABN7SU79</accession>
<organism evidence="7 8">
    <name type="scientific">Oikopleura dioica</name>
    <name type="common">Tunicate</name>
    <dbReference type="NCBI Taxonomy" id="34765"/>
    <lineage>
        <taxon>Eukaryota</taxon>
        <taxon>Metazoa</taxon>
        <taxon>Chordata</taxon>
        <taxon>Tunicata</taxon>
        <taxon>Appendicularia</taxon>
        <taxon>Copelata</taxon>
        <taxon>Oikopleuridae</taxon>
        <taxon>Oikopleura</taxon>
    </lineage>
</organism>
<dbReference type="PRINTS" id="PR00080">
    <property type="entry name" value="SDRFAMILY"/>
</dbReference>
<feature type="region of interest" description="Disordered" evidence="4">
    <location>
        <begin position="370"/>
        <end position="431"/>
    </location>
</feature>
<name>A0ABN7SU79_OIKDI</name>
<dbReference type="PANTHER" id="PTHR45024">
    <property type="entry name" value="DEHYDROGENASES, SHORT CHAIN"/>
    <property type="match status" value="1"/>
</dbReference>
<dbReference type="Gene3D" id="3.40.50.720">
    <property type="entry name" value="NAD(P)-binding Rossmann-like Domain"/>
    <property type="match status" value="1"/>
</dbReference>
<evidence type="ECO:0000256" key="2">
    <source>
        <dbReference type="ARBA" id="ARBA00023002"/>
    </source>
</evidence>
<feature type="compositionally biased region" description="Basic residues" evidence="4">
    <location>
        <begin position="462"/>
        <end position="471"/>
    </location>
</feature>
<dbReference type="EMBL" id="OU015566">
    <property type="protein sequence ID" value="CAG5106538.1"/>
    <property type="molecule type" value="Genomic_DNA"/>
</dbReference>
<gene>
    <name evidence="7" type="ORF">OKIOD_LOCUS11653</name>
</gene>
<feature type="compositionally biased region" description="Polar residues" evidence="4">
    <location>
        <begin position="378"/>
        <end position="388"/>
    </location>
</feature>
<feature type="region of interest" description="Disordered" evidence="4">
    <location>
        <begin position="460"/>
        <end position="485"/>
    </location>
</feature>
<evidence type="ECO:0000313" key="7">
    <source>
        <dbReference type="EMBL" id="CAG5106538.1"/>
    </source>
</evidence>
<dbReference type="InterPro" id="IPR006671">
    <property type="entry name" value="Cyclin_N"/>
</dbReference>
<comment type="similarity">
    <text evidence="3">Belongs to the cyclin family.</text>
</comment>
<keyword evidence="2" id="KW-0560">Oxidoreductase</keyword>
<dbReference type="InterPro" id="IPR002347">
    <property type="entry name" value="SDR_fam"/>
</dbReference>
<dbReference type="Gene3D" id="1.10.472.10">
    <property type="entry name" value="Cyclin-like"/>
    <property type="match status" value="1"/>
</dbReference>
<feature type="region of interest" description="Disordered" evidence="4">
    <location>
        <begin position="323"/>
        <end position="354"/>
    </location>
</feature>
<proteinExistence type="inferred from homology"/>
<keyword evidence="3" id="KW-0195">Cyclin</keyword>
<dbReference type="InterPro" id="IPR057326">
    <property type="entry name" value="KR_dom"/>
</dbReference>
<keyword evidence="8" id="KW-1185">Reference proteome</keyword>
<evidence type="ECO:0000313" key="8">
    <source>
        <dbReference type="Proteomes" id="UP001158576"/>
    </source>
</evidence>
<evidence type="ECO:0000259" key="6">
    <source>
        <dbReference type="SMART" id="SM00822"/>
    </source>
</evidence>
<feature type="domain" description="Cyclin-like" evidence="5">
    <location>
        <begin position="569"/>
        <end position="654"/>
    </location>
</feature>
<dbReference type="InterPro" id="IPR013763">
    <property type="entry name" value="Cyclin-like_dom"/>
</dbReference>
<evidence type="ECO:0000256" key="1">
    <source>
        <dbReference type="ARBA" id="ARBA00006484"/>
    </source>
</evidence>
<dbReference type="PRINTS" id="PR00081">
    <property type="entry name" value="GDHRDH"/>
</dbReference>
<dbReference type="Pfam" id="PF00106">
    <property type="entry name" value="adh_short"/>
    <property type="match status" value="1"/>
</dbReference>
<feature type="domain" description="Ketoreductase" evidence="6">
    <location>
        <begin position="29"/>
        <end position="232"/>
    </location>
</feature>
<dbReference type="PANTHER" id="PTHR45024:SF2">
    <property type="entry name" value="SCP2 DOMAIN-CONTAINING PROTEIN"/>
    <property type="match status" value="1"/>
</dbReference>
<dbReference type="Proteomes" id="UP001158576">
    <property type="component" value="Chromosome 1"/>
</dbReference>
<reference evidence="7 8" key="1">
    <citation type="submission" date="2021-04" db="EMBL/GenBank/DDBJ databases">
        <authorList>
            <person name="Bliznina A."/>
        </authorList>
    </citation>
    <scope>NUCLEOTIDE SEQUENCE [LARGE SCALE GENOMIC DNA]</scope>
</reference>
<dbReference type="SMART" id="SM00822">
    <property type="entry name" value="PKS_KR"/>
    <property type="match status" value="1"/>
</dbReference>
<comment type="similarity">
    <text evidence="1">Belongs to the short-chain dehydrogenases/reductases (SDR) family.</text>
</comment>